<keyword evidence="3" id="KW-1185">Reference proteome</keyword>
<accession>A0A9P5NXU6</accession>
<organism evidence="2 3">
    <name type="scientific">Gymnopilus junonius</name>
    <name type="common">Spectacular rustgill mushroom</name>
    <name type="synonym">Gymnopilus spectabilis subsp. junonius</name>
    <dbReference type="NCBI Taxonomy" id="109634"/>
    <lineage>
        <taxon>Eukaryota</taxon>
        <taxon>Fungi</taxon>
        <taxon>Dikarya</taxon>
        <taxon>Basidiomycota</taxon>
        <taxon>Agaricomycotina</taxon>
        <taxon>Agaricomycetes</taxon>
        <taxon>Agaricomycetidae</taxon>
        <taxon>Agaricales</taxon>
        <taxon>Agaricineae</taxon>
        <taxon>Hymenogastraceae</taxon>
        <taxon>Gymnopilus</taxon>
    </lineage>
</organism>
<dbReference type="EMBL" id="JADNYJ010000012">
    <property type="protein sequence ID" value="KAF8908146.1"/>
    <property type="molecule type" value="Genomic_DNA"/>
</dbReference>
<name>A0A9P5NXU6_GYMJU</name>
<evidence type="ECO:0000256" key="1">
    <source>
        <dbReference type="SAM" id="MobiDB-lite"/>
    </source>
</evidence>
<feature type="region of interest" description="Disordered" evidence="1">
    <location>
        <begin position="129"/>
        <end position="184"/>
    </location>
</feature>
<evidence type="ECO:0000313" key="3">
    <source>
        <dbReference type="Proteomes" id="UP000724874"/>
    </source>
</evidence>
<feature type="compositionally biased region" description="Polar residues" evidence="1">
    <location>
        <begin position="141"/>
        <end position="162"/>
    </location>
</feature>
<dbReference type="Proteomes" id="UP000724874">
    <property type="component" value="Unassembled WGS sequence"/>
</dbReference>
<gene>
    <name evidence="2" type="ORF">CPB84DRAFT_1744324</name>
</gene>
<reference evidence="2" key="1">
    <citation type="submission" date="2020-11" db="EMBL/GenBank/DDBJ databases">
        <authorList>
            <consortium name="DOE Joint Genome Institute"/>
            <person name="Ahrendt S."/>
            <person name="Riley R."/>
            <person name="Andreopoulos W."/>
            <person name="LaButti K."/>
            <person name="Pangilinan J."/>
            <person name="Ruiz-duenas F.J."/>
            <person name="Barrasa J.M."/>
            <person name="Sanchez-Garcia M."/>
            <person name="Camarero S."/>
            <person name="Miyauchi S."/>
            <person name="Serrano A."/>
            <person name="Linde D."/>
            <person name="Babiker R."/>
            <person name="Drula E."/>
            <person name="Ayuso-Fernandez I."/>
            <person name="Pacheco R."/>
            <person name="Padilla G."/>
            <person name="Ferreira P."/>
            <person name="Barriuso J."/>
            <person name="Kellner H."/>
            <person name="Castanera R."/>
            <person name="Alfaro M."/>
            <person name="Ramirez L."/>
            <person name="Pisabarro A.G."/>
            <person name="Kuo A."/>
            <person name="Tritt A."/>
            <person name="Lipzen A."/>
            <person name="He G."/>
            <person name="Yan M."/>
            <person name="Ng V."/>
            <person name="Cullen D."/>
            <person name="Martin F."/>
            <person name="Rosso M.-N."/>
            <person name="Henrissat B."/>
            <person name="Hibbett D."/>
            <person name="Martinez A.T."/>
            <person name="Grigoriev I.V."/>
        </authorList>
    </citation>
    <scope>NUCLEOTIDE SEQUENCE</scope>
    <source>
        <strain evidence="2">AH 44721</strain>
    </source>
</reference>
<evidence type="ECO:0000313" key="2">
    <source>
        <dbReference type="EMBL" id="KAF8908146.1"/>
    </source>
</evidence>
<dbReference type="AlphaFoldDB" id="A0A9P5NXU6"/>
<feature type="compositionally biased region" description="Basic and acidic residues" evidence="1">
    <location>
        <begin position="163"/>
        <end position="184"/>
    </location>
</feature>
<sequence length="205" mass="23116">MKFGKRKNVLETGIISRISVALASSLLLYHMSPDLLQGRKTRIERIDLRLGRPANERRAKGRFGGCLPYRKGRVDADDGVDDVVVVEEEENMEDECGEEEKGKEIYIFPRRVVKGCSVGQWERRKPDMERVRVDSSSDSDTLSGRLSVLSSGICSGAPQRTSGMEDRSQPPPSPREKQGDKFATREDLFAYIMSGRITDDEMSWN</sequence>
<protein>
    <submittedName>
        <fullName evidence="2">Uncharacterized protein</fullName>
    </submittedName>
</protein>
<proteinExistence type="predicted"/>
<comment type="caution">
    <text evidence="2">The sequence shown here is derived from an EMBL/GenBank/DDBJ whole genome shotgun (WGS) entry which is preliminary data.</text>
</comment>